<evidence type="ECO:0000313" key="1">
    <source>
        <dbReference type="EMBL" id="MXO71305.1"/>
    </source>
</evidence>
<protein>
    <submittedName>
        <fullName evidence="1">Uncharacterized protein</fullName>
    </submittedName>
</protein>
<gene>
    <name evidence="1" type="ORF">GRI99_06585</name>
</gene>
<dbReference type="AlphaFoldDB" id="A0A844YSI2"/>
<name>A0A844YSI2_9SPHN</name>
<dbReference type="RefSeq" id="WP_160771235.1">
    <property type="nucleotide sequence ID" value="NZ_WTYV01000002.1"/>
</dbReference>
<accession>A0A844YSI2</accession>
<dbReference type="OrthoDB" id="7405225at2"/>
<dbReference type="Proteomes" id="UP000466966">
    <property type="component" value="Unassembled WGS sequence"/>
</dbReference>
<keyword evidence="2" id="KW-1185">Reference proteome</keyword>
<evidence type="ECO:0000313" key="2">
    <source>
        <dbReference type="Proteomes" id="UP000466966"/>
    </source>
</evidence>
<dbReference type="EMBL" id="WTYV01000002">
    <property type="protein sequence ID" value="MXO71305.1"/>
    <property type="molecule type" value="Genomic_DNA"/>
</dbReference>
<comment type="caution">
    <text evidence="1">The sequence shown here is derived from an EMBL/GenBank/DDBJ whole genome shotgun (WGS) entry which is preliminary data.</text>
</comment>
<organism evidence="1 2">
    <name type="scientific">Alteraurantiacibacter buctensis</name>
    <dbReference type="NCBI Taxonomy" id="1503981"/>
    <lineage>
        <taxon>Bacteria</taxon>
        <taxon>Pseudomonadati</taxon>
        <taxon>Pseudomonadota</taxon>
        <taxon>Alphaproteobacteria</taxon>
        <taxon>Sphingomonadales</taxon>
        <taxon>Erythrobacteraceae</taxon>
        <taxon>Alteraurantiacibacter</taxon>
    </lineage>
</organism>
<proteinExistence type="predicted"/>
<reference evidence="1 2" key="1">
    <citation type="submission" date="2019-12" db="EMBL/GenBank/DDBJ databases">
        <title>Genomic-based taxomic classification of the family Erythrobacteraceae.</title>
        <authorList>
            <person name="Xu L."/>
        </authorList>
    </citation>
    <scope>NUCLEOTIDE SEQUENCE [LARGE SCALE GENOMIC DNA]</scope>
    <source>
        <strain evidence="1 2">M0322</strain>
    </source>
</reference>
<sequence length="218" mass="21819">MPALALVLAGCSGGAEETGAVADHSDPLMAAALAGPIMIDADMVDRNGANQLASFADADGSMPRPDVGPEAAARARAQALELVGGSVALRPVPEPADGAPAADPALARCAGQARPGFRWAAVMPQAFPVYPQGAVLEAAGSDAPGCRFRAVSFATAVAVEDVLAFYATRASASGYGVQHTSHDGENVLAGGGSDGRLQVRVRAGEGGLTEVDLVTLES</sequence>